<dbReference type="OrthoDB" id="8176814at2759"/>
<feature type="transmembrane region" description="Helical" evidence="8">
    <location>
        <begin position="263"/>
        <end position="284"/>
    </location>
</feature>
<evidence type="ECO:0000313" key="10">
    <source>
        <dbReference type="Proteomes" id="UP000410492"/>
    </source>
</evidence>
<dbReference type="GO" id="GO:0030425">
    <property type="term" value="C:dendrite"/>
    <property type="evidence" value="ECO:0007669"/>
    <property type="project" value="TreeGrafter"/>
</dbReference>
<dbReference type="GO" id="GO:0050909">
    <property type="term" value="P:sensory perception of taste"/>
    <property type="evidence" value="ECO:0007669"/>
    <property type="project" value="InterPro"/>
</dbReference>
<dbReference type="EMBL" id="CAACVG010012308">
    <property type="protein sequence ID" value="VEN60067.1"/>
    <property type="molecule type" value="Genomic_DNA"/>
</dbReference>
<evidence type="ECO:0000256" key="3">
    <source>
        <dbReference type="ARBA" id="ARBA00022692"/>
    </source>
</evidence>
<evidence type="ECO:0000256" key="6">
    <source>
        <dbReference type="ARBA" id="ARBA00023170"/>
    </source>
</evidence>
<dbReference type="GO" id="GO:0043025">
    <property type="term" value="C:neuronal cell body"/>
    <property type="evidence" value="ECO:0007669"/>
    <property type="project" value="TreeGrafter"/>
</dbReference>
<dbReference type="AlphaFoldDB" id="A0A653DJP3"/>
<dbReference type="Pfam" id="PF08395">
    <property type="entry name" value="7tm_7"/>
    <property type="match status" value="1"/>
</dbReference>
<dbReference type="GO" id="GO:0008049">
    <property type="term" value="P:male courtship behavior"/>
    <property type="evidence" value="ECO:0007669"/>
    <property type="project" value="TreeGrafter"/>
</dbReference>
<evidence type="ECO:0000256" key="7">
    <source>
        <dbReference type="ARBA" id="ARBA00023224"/>
    </source>
</evidence>
<reference evidence="9 10" key="1">
    <citation type="submission" date="2019-01" db="EMBL/GenBank/DDBJ databases">
        <authorList>
            <person name="Sayadi A."/>
        </authorList>
    </citation>
    <scope>NUCLEOTIDE SEQUENCE [LARGE SCALE GENOMIC DNA]</scope>
</reference>
<dbReference type="PANTHER" id="PTHR21143:SF123">
    <property type="entry name" value="GUSTATORY RECEPTOR FOR SUGAR TASTE 43A-RELATED"/>
    <property type="match status" value="1"/>
</dbReference>
<protein>
    <recommendedName>
        <fullName evidence="8">Gustatory receptor</fullName>
    </recommendedName>
</protein>
<dbReference type="Proteomes" id="UP000410492">
    <property type="component" value="Unassembled WGS sequence"/>
</dbReference>
<feature type="transmembrane region" description="Helical" evidence="8">
    <location>
        <begin position="184"/>
        <end position="202"/>
    </location>
</feature>
<feature type="transmembrane region" description="Helical" evidence="8">
    <location>
        <begin position="49"/>
        <end position="69"/>
    </location>
</feature>
<keyword evidence="7 8" id="KW-0807">Transducer</keyword>
<keyword evidence="6 8" id="KW-0675">Receptor</keyword>
<keyword evidence="2 8" id="KW-1003">Cell membrane</keyword>
<comment type="subcellular location">
    <subcellularLocation>
        <location evidence="1 8">Cell membrane</location>
        <topology evidence="1 8">Multi-pass membrane protein</topology>
    </subcellularLocation>
</comment>
<evidence type="ECO:0000313" key="9">
    <source>
        <dbReference type="EMBL" id="VEN60067.1"/>
    </source>
</evidence>
<evidence type="ECO:0000256" key="4">
    <source>
        <dbReference type="ARBA" id="ARBA00022989"/>
    </source>
</evidence>
<keyword evidence="4 8" id="KW-1133">Transmembrane helix</keyword>
<dbReference type="GO" id="GO:0005886">
    <property type="term" value="C:plasma membrane"/>
    <property type="evidence" value="ECO:0007669"/>
    <property type="project" value="UniProtKB-SubCell"/>
</dbReference>
<comment type="function">
    <text evidence="8">Gustatory receptor which mediates acceptance or avoidance behavior, depending on its substrates.</text>
</comment>
<comment type="similarity">
    <text evidence="8">Belongs to the insect chemoreceptor superfamily. Gustatory receptor (GR) family.</text>
</comment>
<dbReference type="PANTHER" id="PTHR21143">
    <property type="entry name" value="INVERTEBRATE GUSTATORY RECEPTOR"/>
    <property type="match status" value="1"/>
</dbReference>
<organism evidence="9 10">
    <name type="scientific">Callosobruchus maculatus</name>
    <name type="common">Southern cowpea weevil</name>
    <name type="synonym">Pulse bruchid</name>
    <dbReference type="NCBI Taxonomy" id="64391"/>
    <lineage>
        <taxon>Eukaryota</taxon>
        <taxon>Metazoa</taxon>
        <taxon>Ecdysozoa</taxon>
        <taxon>Arthropoda</taxon>
        <taxon>Hexapoda</taxon>
        <taxon>Insecta</taxon>
        <taxon>Pterygota</taxon>
        <taxon>Neoptera</taxon>
        <taxon>Endopterygota</taxon>
        <taxon>Coleoptera</taxon>
        <taxon>Polyphaga</taxon>
        <taxon>Cucujiformia</taxon>
        <taxon>Chrysomeloidea</taxon>
        <taxon>Chrysomelidae</taxon>
        <taxon>Bruchinae</taxon>
        <taxon>Bruchini</taxon>
        <taxon>Callosobruchus</taxon>
    </lineage>
</organism>
<dbReference type="GO" id="GO:0007635">
    <property type="term" value="P:chemosensory behavior"/>
    <property type="evidence" value="ECO:0007669"/>
    <property type="project" value="TreeGrafter"/>
</dbReference>
<keyword evidence="10" id="KW-1185">Reference proteome</keyword>
<evidence type="ECO:0000256" key="5">
    <source>
        <dbReference type="ARBA" id="ARBA00023136"/>
    </source>
</evidence>
<dbReference type="GO" id="GO:0030424">
    <property type="term" value="C:axon"/>
    <property type="evidence" value="ECO:0007669"/>
    <property type="project" value="TreeGrafter"/>
</dbReference>
<comment type="caution">
    <text evidence="8">Lacks conserved residue(s) required for the propagation of feature annotation.</text>
</comment>
<sequence length="395" mass="45557">MAEKYTVTMSSSTYESLKLLLLLNRVSFAYQPETIKFCKSVRLVWRRKYQILSLGVIIASVLLSIYGVTVNLQNELIHRIRLTKASGKIITFLDYGYLIFTTMIIPIILFANFKHFSRYVELISEVDMILKYTSKSNSDTYVLYITLISTGFVFVSDICIWSSLLPKHQIVSYVLHQLPVYFTYYMQLLAIIDFHFLVKLLSSRVLFLSNSLQDFCKLKISTTSMVTKGVLVNTLQSPSNFQKLDMVHLYDLLYEASLSLNNFYGIALMFALVGCLLHLLVTPYDLYLQMLNTRRHYSFIFSQTIWMLGHTFRLFLIVNPCERISNQLENLSAILIRSLWRDHRFNINQLGVITMQMLHCPIKFSAAGLAKIDGGLITSVRIAMTLFTSLIFFSP</sequence>
<gene>
    <name evidence="9" type="ORF">CALMAC_LOCUS17875</name>
</gene>
<accession>A0A653DJP3</accession>
<dbReference type="GO" id="GO:0007165">
    <property type="term" value="P:signal transduction"/>
    <property type="evidence" value="ECO:0007669"/>
    <property type="project" value="UniProtKB-KW"/>
</dbReference>
<feature type="transmembrane region" description="Helical" evidence="8">
    <location>
        <begin position="296"/>
        <end position="316"/>
    </location>
</feature>
<feature type="transmembrane region" description="Helical" evidence="8">
    <location>
        <begin position="89"/>
        <end position="111"/>
    </location>
</feature>
<name>A0A653DJP3_CALMS</name>
<evidence type="ECO:0000256" key="2">
    <source>
        <dbReference type="ARBA" id="ARBA00022475"/>
    </source>
</evidence>
<dbReference type="InterPro" id="IPR013604">
    <property type="entry name" value="7TM_chemorcpt"/>
</dbReference>
<evidence type="ECO:0000256" key="8">
    <source>
        <dbReference type="RuleBase" id="RU363108"/>
    </source>
</evidence>
<keyword evidence="3 8" id="KW-0812">Transmembrane</keyword>
<keyword evidence="5 8" id="KW-0472">Membrane</keyword>
<proteinExistence type="inferred from homology"/>
<feature type="transmembrane region" description="Helical" evidence="8">
    <location>
        <begin position="141"/>
        <end position="164"/>
    </location>
</feature>
<evidence type="ECO:0000256" key="1">
    <source>
        <dbReference type="ARBA" id="ARBA00004651"/>
    </source>
</evidence>